<keyword evidence="2" id="KW-1185">Reference proteome</keyword>
<gene>
    <name evidence="1" type="ORF">VCE7224_01717</name>
</gene>
<protein>
    <submittedName>
        <fullName evidence="1">Uncharacterized protein</fullName>
    </submittedName>
</protein>
<proteinExistence type="predicted"/>
<organism evidence="1 2">
    <name type="scientific">Vibrio celticus</name>
    <dbReference type="NCBI Taxonomy" id="446372"/>
    <lineage>
        <taxon>Bacteria</taxon>
        <taxon>Pseudomonadati</taxon>
        <taxon>Pseudomonadota</taxon>
        <taxon>Gammaproteobacteria</taxon>
        <taxon>Vibrionales</taxon>
        <taxon>Vibrionaceae</taxon>
        <taxon>Vibrio</taxon>
    </lineage>
</organism>
<reference evidence="2" key="1">
    <citation type="submission" date="2016-06" db="EMBL/GenBank/DDBJ databases">
        <authorList>
            <person name="Rodrigo-Torres L."/>
            <person name="Arahal D.R."/>
        </authorList>
    </citation>
    <scope>NUCLEOTIDE SEQUENCE [LARGE SCALE GENOMIC DNA]</scope>
    <source>
        <strain evidence="2">CECT 7224</strain>
    </source>
</reference>
<accession>A0A1C3JCZ5</accession>
<sequence length="145" mass="16861">MKKKIITEKELPIVEDVLAKWSGKLTWFAFAEALAKRLNRDSISTFTLMGDDGIKQAFKRRKKTLKDKPQVMTETGDVTIDALLKENAELKGQIEHLKAEHSVKEKIWKETFIRWQYNLSQMPNVDMSKLQQKMNEPLPQTDRDA</sequence>
<dbReference type="Proteomes" id="UP000092819">
    <property type="component" value="Unassembled WGS sequence"/>
</dbReference>
<dbReference type="RefSeq" id="WP_065676180.1">
    <property type="nucleotide sequence ID" value="NZ_AP025463.1"/>
</dbReference>
<dbReference type="EMBL" id="FLQZ01000033">
    <property type="protein sequence ID" value="SBT12973.1"/>
    <property type="molecule type" value="Genomic_DNA"/>
</dbReference>
<dbReference type="AlphaFoldDB" id="A0A1C3JCZ5"/>
<evidence type="ECO:0000313" key="2">
    <source>
        <dbReference type="Proteomes" id="UP000092819"/>
    </source>
</evidence>
<name>A0A1C3JCZ5_9VIBR</name>
<evidence type="ECO:0000313" key="1">
    <source>
        <dbReference type="EMBL" id="SBT12973.1"/>
    </source>
</evidence>